<keyword evidence="2" id="KW-1185">Reference proteome</keyword>
<proteinExistence type="predicted"/>
<sequence length="630" mass="67405">MQGLLPPLLASYFLTNVGFALAQTATVLPAQSQPTRTGTPGSFEIIGESLVSAQQIFLGTLNTVYFVDKVENNPTTVEGHSAWASEWNLAHDKQRPMDALTNTFCAGGNVLGNGTWVNVGGNQAVTTGGVNADNNAAPYFDSDGRQSIRLLDACDDGSCNWVLSPDAIGQRWYPTLETLEDGSVIIIGGCRNGGYVNDQYQDNPTYEFFPPRGAPVTLDILQRTLPANLYPLTWLLPSGNLFIQSNWATILFDYKAGTETPLDDVPDAVRVYPASAGNVMLPLTPGNNYTATLLFCGGSNIEASRWLDPSFIKTSYPASDSCVMITPDQSGKYVDDDPFPEARVMANFILLPDGRVLNLNGAASGTAGYGTEAWADGESYATDPVLAPAIYNPNAPGGNKWSRDGLQSSKVPRMYHSSALLLPDGSVLVSGSNPNADYNLGVPFPTENRTELFYPSYYNQRRPEPQGILSQISYGGPNFDIVLSAEDLFGNVSHVDSAKVVLIRPGFSTHAINMGQRYVELASSYTGFQENNTAILHVNQLPPNPALLAPGPLLAFVVVNGVPSVGVQVMVGNGQVGKQPVLPVADLPQKLIVPSSKSSGNGNAALPVSRQRFSLVSLPLLFVALAAFFL</sequence>
<name>A0ACD3AXY3_9AGAR</name>
<organism evidence="1 2">
    <name type="scientific">Pluteus cervinus</name>
    <dbReference type="NCBI Taxonomy" id="181527"/>
    <lineage>
        <taxon>Eukaryota</taxon>
        <taxon>Fungi</taxon>
        <taxon>Dikarya</taxon>
        <taxon>Basidiomycota</taxon>
        <taxon>Agaricomycotina</taxon>
        <taxon>Agaricomycetes</taxon>
        <taxon>Agaricomycetidae</taxon>
        <taxon>Agaricales</taxon>
        <taxon>Pluteineae</taxon>
        <taxon>Pluteaceae</taxon>
        <taxon>Pluteus</taxon>
    </lineage>
</organism>
<gene>
    <name evidence="1" type="ORF">BDN72DRAFT_896290</name>
</gene>
<protein>
    <submittedName>
        <fullName evidence="1">Copper radical oxidase</fullName>
    </submittedName>
</protein>
<dbReference type="Proteomes" id="UP000308600">
    <property type="component" value="Unassembled WGS sequence"/>
</dbReference>
<reference evidence="1 2" key="1">
    <citation type="journal article" date="2019" name="Nat. Ecol. Evol.">
        <title>Megaphylogeny resolves global patterns of mushroom evolution.</title>
        <authorList>
            <person name="Varga T."/>
            <person name="Krizsan K."/>
            <person name="Foldi C."/>
            <person name="Dima B."/>
            <person name="Sanchez-Garcia M."/>
            <person name="Sanchez-Ramirez S."/>
            <person name="Szollosi G.J."/>
            <person name="Szarkandi J.G."/>
            <person name="Papp V."/>
            <person name="Albert L."/>
            <person name="Andreopoulos W."/>
            <person name="Angelini C."/>
            <person name="Antonin V."/>
            <person name="Barry K.W."/>
            <person name="Bougher N.L."/>
            <person name="Buchanan P."/>
            <person name="Buyck B."/>
            <person name="Bense V."/>
            <person name="Catcheside P."/>
            <person name="Chovatia M."/>
            <person name="Cooper J."/>
            <person name="Damon W."/>
            <person name="Desjardin D."/>
            <person name="Finy P."/>
            <person name="Geml J."/>
            <person name="Haridas S."/>
            <person name="Hughes K."/>
            <person name="Justo A."/>
            <person name="Karasinski D."/>
            <person name="Kautmanova I."/>
            <person name="Kiss B."/>
            <person name="Kocsube S."/>
            <person name="Kotiranta H."/>
            <person name="LaButti K.M."/>
            <person name="Lechner B.E."/>
            <person name="Liimatainen K."/>
            <person name="Lipzen A."/>
            <person name="Lukacs Z."/>
            <person name="Mihaltcheva S."/>
            <person name="Morgado L.N."/>
            <person name="Niskanen T."/>
            <person name="Noordeloos M.E."/>
            <person name="Ohm R.A."/>
            <person name="Ortiz-Santana B."/>
            <person name="Ovrebo C."/>
            <person name="Racz N."/>
            <person name="Riley R."/>
            <person name="Savchenko A."/>
            <person name="Shiryaev A."/>
            <person name="Soop K."/>
            <person name="Spirin V."/>
            <person name="Szebenyi C."/>
            <person name="Tomsovsky M."/>
            <person name="Tulloss R.E."/>
            <person name="Uehling J."/>
            <person name="Grigoriev I.V."/>
            <person name="Vagvolgyi C."/>
            <person name="Papp T."/>
            <person name="Martin F.M."/>
            <person name="Miettinen O."/>
            <person name="Hibbett D.S."/>
            <person name="Nagy L.G."/>
        </authorList>
    </citation>
    <scope>NUCLEOTIDE SEQUENCE [LARGE SCALE GENOMIC DNA]</scope>
    <source>
        <strain evidence="1 2">NL-1719</strain>
    </source>
</reference>
<dbReference type="EMBL" id="ML208310">
    <property type="protein sequence ID" value="TFK70593.1"/>
    <property type="molecule type" value="Genomic_DNA"/>
</dbReference>
<evidence type="ECO:0000313" key="1">
    <source>
        <dbReference type="EMBL" id="TFK70593.1"/>
    </source>
</evidence>
<accession>A0ACD3AXY3</accession>
<evidence type="ECO:0000313" key="2">
    <source>
        <dbReference type="Proteomes" id="UP000308600"/>
    </source>
</evidence>